<comment type="caution">
    <text evidence="2">The sequence shown here is derived from an EMBL/GenBank/DDBJ whole genome shotgun (WGS) entry which is preliminary data.</text>
</comment>
<proteinExistence type="predicted"/>
<feature type="region of interest" description="Disordered" evidence="1">
    <location>
        <begin position="1"/>
        <end position="59"/>
    </location>
</feature>
<evidence type="ECO:0000313" key="3">
    <source>
        <dbReference type="Proteomes" id="UP000297403"/>
    </source>
</evidence>
<name>A0AAQ2C7D4_9MICO</name>
<organism evidence="2 3">
    <name type="scientific">Cryobacterium shii</name>
    <dbReference type="NCBI Taxonomy" id="1259235"/>
    <lineage>
        <taxon>Bacteria</taxon>
        <taxon>Bacillati</taxon>
        <taxon>Actinomycetota</taxon>
        <taxon>Actinomycetes</taxon>
        <taxon>Micrococcales</taxon>
        <taxon>Microbacteriaceae</taxon>
        <taxon>Cryobacterium</taxon>
    </lineage>
</organism>
<accession>A0AAQ2C7D4</accession>
<sequence length="59" mass="6468">MCARRGAGSPLSPRPARSIRPAQPSCRRRRRNPPRGRASAAAGNPGRRPRCAVPGRPWR</sequence>
<dbReference type="Proteomes" id="UP000297403">
    <property type="component" value="Unassembled WGS sequence"/>
</dbReference>
<evidence type="ECO:0000313" key="2">
    <source>
        <dbReference type="EMBL" id="TFC49810.1"/>
    </source>
</evidence>
<dbReference type="EMBL" id="SOFY01000025">
    <property type="protein sequence ID" value="TFC49810.1"/>
    <property type="molecule type" value="Genomic_DNA"/>
</dbReference>
<protein>
    <submittedName>
        <fullName evidence="2">Uncharacterized protein</fullName>
    </submittedName>
</protein>
<gene>
    <name evidence="2" type="ORF">E3O49_05805</name>
</gene>
<keyword evidence="3" id="KW-1185">Reference proteome</keyword>
<feature type="compositionally biased region" description="Low complexity" evidence="1">
    <location>
        <begin position="35"/>
        <end position="46"/>
    </location>
</feature>
<reference evidence="2 3" key="1">
    <citation type="submission" date="2019-03" db="EMBL/GenBank/DDBJ databases">
        <title>Genomics of glacier-inhabiting Cryobacterium strains.</title>
        <authorList>
            <person name="Liu Q."/>
            <person name="Xin Y.-H."/>
        </authorList>
    </citation>
    <scope>NUCLEOTIDE SEQUENCE [LARGE SCALE GENOMIC DNA]</scope>
    <source>
        <strain evidence="3">TMT1-22</strain>
    </source>
</reference>
<dbReference type="AlphaFoldDB" id="A0AAQ2C7D4"/>
<evidence type="ECO:0000256" key="1">
    <source>
        <dbReference type="SAM" id="MobiDB-lite"/>
    </source>
</evidence>